<feature type="domain" description="PGG" evidence="8">
    <location>
        <begin position="47"/>
        <end position="81"/>
    </location>
</feature>
<evidence type="ECO:0000313" key="10">
    <source>
        <dbReference type="Proteomes" id="UP000325577"/>
    </source>
</evidence>
<evidence type="ECO:0000256" key="4">
    <source>
        <dbReference type="ARBA" id="ARBA00022989"/>
    </source>
</evidence>
<dbReference type="InterPro" id="IPR026961">
    <property type="entry name" value="PGG_dom"/>
</dbReference>
<dbReference type="OrthoDB" id="681126at2759"/>
<feature type="transmembrane region" description="Helical" evidence="7">
    <location>
        <begin position="188"/>
        <end position="208"/>
    </location>
</feature>
<keyword evidence="2 7" id="KW-0812">Transmembrane</keyword>
<dbReference type="AlphaFoldDB" id="A0A5J4ZKP9"/>
<gene>
    <name evidence="9" type="ORF">F0562_015650</name>
</gene>
<keyword evidence="10" id="KW-1185">Reference proteome</keyword>
<keyword evidence="3" id="KW-0677">Repeat</keyword>
<evidence type="ECO:0000256" key="2">
    <source>
        <dbReference type="ARBA" id="ARBA00022692"/>
    </source>
</evidence>
<evidence type="ECO:0000256" key="5">
    <source>
        <dbReference type="ARBA" id="ARBA00023043"/>
    </source>
</evidence>
<feature type="domain" description="PGG" evidence="8">
    <location>
        <begin position="93"/>
        <end position="173"/>
    </location>
</feature>
<dbReference type="EMBL" id="CM018050">
    <property type="protein sequence ID" value="KAA8518176.1"/>
    <property type="molecule type" value="Genomic_DNA"/>
</dbReference>
<name>A0A5J4ZKP9_9ASTE</name>
<evidence type="ECO:0000256" key="7">
    <source>
        <dbReference type="SAM" id="Phobius"/>
    </source>
</evidence>
<keyword evidence="4 7" id="KW-1133">Transmembrane helix</keyword>
<dbReference type="Pfam" id="PF13962">
    <property type="entry name" value="PGG"/>
    <property type="match status" value="2"/>
</dbReference>
<protein>
    <recommendedName>
        <fullName evidence="8">PGG domain-containing protein</fullName>
    </recommendedName>
</protein>
<dbReference type="GO" id="GO:0005886">
    <property type="term" value="C:plasma membrane"/>
    <property type="evidence" value="ECO:0007669"/>
    <property type="project" value="TreeGrafter"/>
</dbReference>
<feature type="transmembrane region" description="Helical" evidence="7">
    <location>
        <begin position="129"/>
        <end position="148"/>
    </location>
</feature>
<evidence type="ECO:0000313" key="9">
    <source>
        <dbReference type="EMBL" id="KAA8518176.1"/>
    </source>
</evidence>
<keyword evidence="6 7" id="KW-0472">Membrane</keyword>
<comment type="subcellular location">
    <subcellularLocation>
        <location evidence="1">Membrane</location>
        <topology evidence="1">Multi-pass membrane protein</topology>
    </subcellularLocation>
</comment>
<dbReference type="Proteomes" id="UP000325577">
    <property type="component" value="Linkage Group LG7"/>
</dbReference>
<evidence type="ECO:0000259" key="8">
    <source>
        <dbReference type="Pfam" id="PF13962"/>
    </source>
</evidence>
<keyword evidence="5" id="KW-0040">ANK repeat</keyword>
<accession>A0A5J4ZKP9</accession>
<feature type="transmembrane region" description="Helical" evidence="7">
    <location>
        <begin position="154"/>
        <end position="176"/>
    </location>
</feature>
<organism evidence="9 10">
    <name type="scientific">Nyssa sinensis</name>
    <dbReference type="NCBI Taxonomy" id="561372"/>
    <lineage>
        <taxon>Eukaryota</taxon>
        <taxon>Viridiplantae</taxon>
        <taxon>Streptophyta</taxon>
        <taxon>Embryophyta</taxon>
        <taxon>Tracheophyta</taxon>
        <taxon>Spermatophyta</taxon>
        <taxon>Magnoliopsida</taxon>
        <taxon>eudicotyledons</taxon>
        <taxon>Gunneridae</taxon>
        <taxon>Pentapetalae</taxon>
        <taxon>asterids</taxon>
        <taxon>Cornales</taxon>
        <taxon>Nyssaceae</taxon>
        <taxon>Nyssa</taxon>
    </lineage>
</organism>
<dbReference type="PANTHER" id="PTHR24186">
    <property type="entry name" value="PROTEIN PHOSPHATASE 1 REGULATORY SUBUNIT"/>
    <property type="match status" value="1"/>
</dbReference>
<sequence>MYLLLTVLLATMDNKPENTETESSFTFKTILNHFIIPISIHDKRITSETRNYLLVAATLIAAVTFQAGVNPPGGVWQDNKHCKPNDMVTSDPAATTPPSAAMEEYCKNGEVDHEAGRAIYSSERVSFKTFLVCNTLALGTAIHLILLLTYEHPFFIEVLVATLSMMGTYVSAITAVTPKKADIKLRYLCILLAAPTTIRLSVFCLIKICNRKTSQDQQPDQVNQSGIKDAGEAKFTQVDGSYENWELSLSLGIPDAIFR</sequence>
<evidence type="ECO:0000256" key="1">
    <source>
        <dbReference type="ARBA" id="ARBA00004141"/>
    </source>
</evidence>
<evidence type="ECO:0000256" key="3">
    <source>
        <dbReference type="ARBA" id="ARBA00022737"/>
    </source>
</evidence>
<dbReference type="PANTHER" id="PTHR24186:SF37">
    <property type="entry name" value="PGG DOMAIN-CONTAINING PROTEIN"/>
    <property type="match status" value="1"/>
</dbReference>
<evidence type="ECO:0000256" key="6">
    <source>
        <dbReference type="ARBA" id="ARBA00023136"/>
    </source>
</evidence>
<proteinExistence type="predicted"/>
<reference evidence="9 10" key="1">
    <citation type="submission" date="2019-09" db="EMBL/GenBank/DDBJ databases">
        <title>A chromosome-level genome assembly of the Chinese tupelo Nyssa sinensis.</title>
        <authorList>
            <person name="Yang X."/>
            <person name="Kang M."/>
            <person name="Yang Y."/>
            <person name="Xiong H."/>
            <person name="Wang M."/>
            <person name="Zhang Z."/>
            <person name="Wang Z."/>
            <person name="Wu H."/>
            <person name="Ma T."/>
            <person name="Liu J."/>
            <person name="Xi Z."/>
        </authorList>
    </citation>
    <scope>NUCLEOTIDE SEQUENCE [LARGE SCALE GENOMIC DNA]</scope>
    <source>
        <strain evidence="9">J267</strain>
        <tissue evidence="9">Leaf</tissue>
    </source>
</reference>